<dbReference type="GO" id="GO:0006368">
    <property type="term" value="P:transcription elongation by RNA polymerase II"/>
    <property type="evidence" value="ECO:0007669"/>
    <property type="project" value="InterPro"/>
</dbReference>
<dbReference type="SMR" id="V7BK61"/>
<organism evidence="2 3">
    <name type="scientific">Phaseolus vulgaris</name>
    <name type="common">Kidney bean</name>
    <name type="synonym">French bean</name>
    <dbReference type="NCBI Taxonomy" id="3885"/>
    <lineage>
        <taxon>Eukaryota</taxon>
        <taxon>Viridiplantae</taxon>
        <taxon>Streptophyta</taxon>
        <taxon>Embryophyta</taxon>
        <taxon>Tracheophyta</taxon>
        <taxon>Spermatophyta</taxon>
        <taxon>Magnoliopsida</taxon>
        <taxon>eudicotyledons</taxon>
        <taxon>Gunneridae</taxon>
        <taxon>Pentapetalae</taxon>
        <taxon>rosids</taxon>
        <taxon>fabids</taxon>
        <taxon>Fabales</taxon>
        <taxon>Fabaceae</taxon>
        <taxon>Papilionoideae</taxon>
        <taxon>50 kb inversion clade</taxon>
        <taxon>NPAAA clade</taxon>
        <taxon>indigoferoid/millettioid clade</taxon>
        <taxon>Phaseoleae</taxon>
        <taxon>Phaseolus</taxon>
    </lineage>
</organism>
<dbReference type="Gramene" id="ESW18380">
    <property type="protein sequence ID" value="ESW18380"/>
    <property type="gene ID" value="PHAVU_006G035900g"/>
</dbReference>
<reference evidence="2" key="1">
    <citation type="submission" date="2013-04" db="EMBL/GenBank/DDBJ databases">
        <authorList>
            <person name="Schmutz J."/>
            <person name="McClean P."/>
            <person name="Shu S."/>
            <person name="Cregan P."/>
            <person name="Rokhsar D."/>
            <person name="Jackson S."/>
        </authorList>
    </citation>
    <scope>NUCLEOTIDE SEQUENCE</scope>
</reference>
<dbReference type="Proteomes" id="UP000000226">
    <property type="component" value="Chromosome 6"/>
</dbReference>
<dbReference type="InterPro" id="IPR010684">
    <property type="entry name" value="RNA_pol_II_trans_fac_SIII_A"/>
</dbReference>
<dbReference type="PANTHER" id="PTHR47543:SF2">
    <property type="entry name" value="RNA POLYMERASE II TRANSCRIPTION FACTOR SIII SUBUNIT A"/>
    <property type="match status" value="1"/>
</dbReference>
<dbReference type="PANTHER" id="PTHR47543">
    <property type="entry name" value="OS08G0169600 PROTEIN"/>
    <property type="match status" value="1"/>
</dbReference>
<accession>V7BK61</accession>
<dbReference type="AlphaFoldDB" id="V7BK61"/>
<keyword evidence="1" id="KW-0812">Transmembrane</keyword>
<keyword evidence="1" id="KW-1133">Transmembrane helix</keyword>
<sequence>MLVILMNVEKFTKGRDLSPVTDKLRKKFFEKQFGTNSTNEVIKRMKEKKVSFKWVQLYEAKGKEMAQTENEALDRIKQLYKKEDASMILVPVFFNVFLVFLLCLGKVPCCAFVYIVLLLINVNS</sequence>
<dbReference type="eggNOG" id="KOG2821">
    <property type="taxonomic scope" value="Eukaryota"/>
</dbReference>
<protein>
    <submittedName>
        <fullName evidence="2">Uncharacterized protein</fullName>
    </submittedName>
</protein>
<evidence type="ECO:0000256" key="1">
    <source>
        <dbReference type="SAM" id="Phobius"/>
    </source>
</evidence>
<keyword evidence="1" id="KW-0472">Membrane</keyword>
<dbReference type="EMBL" id="CM002293">
    <property type="protein sequence ID" value="ESW18381.1"/>
    <property type="molecule type" value="Genomic_DNA"/>
</dbReference>
<dbReference type="Pfam" id="PF06881">
    <property type="entry name" value="Elongin_A"/>
    <property type="match status" value="1"/>
</dbReference>
<evidence type="ECO:0000313" key="2">
    <source>
        <dbReference type="EMBL" id="ESW18379.1"/>
    </source>
</evidence>
<dbReference type="EMBL" id="CM002293">
    <property type="protein sequence ID" value="ESW18380.1"/>
    <property type="molecule type" value="Genomic_DNA"/>
</dbReference>
<dbReference type="Gramene" id="ESW18379">
    <property type="protein sequence ID" value="ESW18379"/>
    <property type="gene ID" value="PHAVU_006G035900g"/>
</dbReference>
<proteinExistence type="predicted"/>
<reference evidence="3" key="2">
    <citation type="journal article" date="2014" name="Nat. Genet.">
        <title>A reference genome for common bean and genome-wide analysis of dual domestications.</title>
        <authorList>
            <person name="Schmutz J."/>
            <person name="McClean P.E."/>
            <person name="Mamidi S."/>
            <person name="Wu G.A."/>
            <person name="Cannon S.B."/>
            <person name="Grimwood J."/>
            <person name="Jenkins J."/>
            <person name="Shu S."/>
            <person name="Song Q."/>
            <person name="Chavarro C."/>
            <person name="Torres-Torres M."/>
            <person name="Geffroy V."/>
            <person name="Moghaddam S.M."/>
            <person name="Gao D."/>
            <person name="Abernathy B."/>
            <person name="Barry K."/>
            <person name="Blair M."/>
            <person name="Brick M.A."/>
            <person name="Chovatia M."/>
            <person name="Gepts P."/>
            <person name="Goodstein D.M."/>
            <person name="Gonzales M."/>
            <person name="Hellsten U."/>
            <person name="Hyten D.L."/>
            <person name="Jia G."/>
            <person name="Kelly J.D."/>
            <person name="Kudrna D."/>
            <person name="Lee R."/>
            <person name="Richard M.M."/>
            <person name="Miklas P.N."/>
            <person name="Osorno J.M."/>
            <person name="Rodrigues J."/>
            <person name="Thareau V."/>
            <person name="Urrea C.A."/>
            <person name="Wang M."/>
            <person name="Yu Y."/>
            <person name="Zhang M."/>
            <person name="Wing R.A."/>
            <person name="Cregan P.B."/>
            <person name="Rokhsar D.S."/>
            <person name="Jackson S.A."/>
        </authorList>
    </citation>
    <scope>NUCLEOTIDE SEQUENCE [LARGE SCALE GENOMIC DNA]</scope>
    <source>
        <strain evidence="3">cv. G19833</strain>
    </source>
</reference>
<dbReference type="OrthoDB" id="21513at2759"/>
<keyword evidence="3" id="KW-1185">Reference proteome</keyword>
<dbReference type="STRING" id="3885.V7BK61"/>
<evidence type="ECO:0000313" key="3">
    <source>
        <dbReference type="Proteomes" id="UP000000226"/>
    </source>
</evidence>
<dbReference type="EMBL" id="CM002293">
    <property type="protein sequence ID" value="ESW18379.1"/>
    <property type="molecule type" value="Genomic_DNA"/>
</dbReference>
<dbReference type="Gramene" id="ESW18381">
    <property type="protein sequence ID" value="ESW18381"/>
    <property type="gene ID" value="PHAVU_006G035900g"/>
</dbReference>
<feature type="transmembrane region" description="Helical" evidence="1">
    <location>
        <begin position="87"/>
        <end position="120"/>
    </location>
</feature>
<name>V7BK61_PHAVU</name>
<dbReference type="GO" id="GO:0070449">
    <property type="term" value="C:elongin complex"/>
    <property type="evidence" value="ECO:0007669"/>
    <property type="project" value="InterPro"/>
</dbReference>
<gene>
    <name evidence="2" type="ORF">PHAVU_006G035900g</name>
</gene>
<dbReference type="Gene3D" id="6.10.250.3180">
    <property type="match status" value="1"/>
</dbReference>